<feature type="signal peptide" evidence="1">
    <location>
        <begin position="1"/>
        <end position="16"/>
    </location>
</feature>
<dbReference type="Proteomes" id="UP000281192">
    <property type="component" value="Chromosome"/>
</dbReference>
<dbReference type="KEGG" id="cfh:C1707_11345"/>
<dbReference type="EMBL" id="PJRQ01000007">
    <property type="protein sequence ID" value="PLR20044.1"/>
    <property type="molecule type" value="Genomic_DNA"/>
</dbReference>
<sequence>MIGLFFAAILATQAPAGPSPDAADAEGQAQGQAALEGMAKIFTTLGSCERHFTPAQVQGVKRGFQPAAGQAPTPLQAYIAAAYERGKADASLSAPACQEIMRVLAEQKKR</sequence>
<reference evidence="2 5" key="2">
    <citation type="submission" date="2018-01" db="EMBL/GenBank/DDBJ databases">
        <title>Complete genome sequence of Caulobacter flavus RHGG3.</title>
        <authorList>
            <person name="Yang E."/>
        </authorList>
    </citation>
    <scope>NUCLEOTIDE SEQUENCE [LARGE SCALE GENOMIC DNA]</scope>
    <source>
        <strain evidence="2 5">RHGG3</strain>
    </source>
</reference>
<keyword evidence="1" id="KW-0732">Signal</keyword>
<dbReference type="EMBL" id="CP026100">
    <property type="protein sequence ID" value="AYV46814.1"/>
    <property type="molecule type" value="Genomic_DNA"/>
</dbReference>
<keyword evidence="5" id="KW-1185">Reference proteome</keyword>
<evidence type="ECO:0000313" key="2">
    <source>
        <dbReference type="EMBL" id="AYV46814.1"/>
    </source>
</evidence>
<evidence type="ECO:0000256" key="1">
    <source>
        <dbReference type="SAM" id="SignalP"/>
    </source>
</evidence>
<name>A0A2N5D1V3_9CAUL</name>
<reference evidence="3 4" key="1">
    <citation type="submission" date="2017-12" db="EMBL/GenBank/DDBJ databases">
        <title>The genome sequence of Caulobacter flavus CGMCC1 15093.</title>
        <authorList>
            <person name="Gao J."/>
            <person name="Mao X."/>
            <person name="Sun J."/>
        </authorList>
    </citation>
    <scope>NUCLEOTIDE SEQUENCE [LARGE SCALE GENOMIC DNA]</scope>
    <source>
        <strain evidence="3 4">CGMCC1 15093</strain>
    </source>
</reference>
<feature type="chain" id="PRO_5044578140" evidence="1">
    <location>
        <begin position="17"/>
        <end position="110"/>
    </location>
</feature>
<dbReference type="RefSeq" id="WP_101711438.1">
    <property type="nucleotide sequence ID" value="NZ_CP026100.1"/>
</dbReference>
<organism evidence="3 4">
    <name type="scientific">Caulobacter flavus</name>
    <dbReference type="NCBI Taxonomy" id="1679497"/>
    <lineage>
        <taxon>Bacteria</taxon>
        <taxon>Pseudomonadati</taxon>
        <taxon>Pseudomonadota</taxon>
        <taxon>Alphaproteobacteria</taxon>
        <taxon>Caulobacterales</taxon>
        <taxon>Caulobacteraceae</taxon>
        <taxon>Caulobacter</taxon>
    </lineage>
</organism>
<dbReference type="AlphaFoldDB" id="A0A2N5D1V3"/>
<evidence type="ECO:0000313" key="5">
    <source>
        <dbReference type="Proteomes" id="UP000281192"/>
    </source>
</evidence>
<dbReference type="Proteomes" id="UP000234483">
    <property type="component" value="Unassembled WGS sequence"/>
</dbReference>
<evidence type="ECO:0000313" key="4">
    <source>
        <dbReference type="Proteomes" id="UP000234483"/>
    </source>
</evidence>
<dbReference type="OrthoDB" id="7208248at2"/>
<proteinExistence type="predicted"/>
<evidence type="ECO:0000313" key="3">
    <source>
        <dbReference type="EMBL" id="PLR20044.1"/>
    </source>
</evidence>
<protein>
    <submittedName>
        <fullName evidence="3">Uncharacterized protein</fullName>
    </submittedName>
</protein>
<gene>
    <name evidence="2" type="ORF">C1707_11345</name>
    <name evidence="3" type="ORF">CFHF_02425</name>
</gene>
<accession>A0A2N5D1V3</accession>